<dbReference type="Proteomes" id="UP000033847">
    <property type="component" value="Unassembled WGS sequence"/>
</dbReference>
<evidence type="ECO:0000313" key="3">
    <source>
        <dbReference type="Proteomes" id="UP000033847"/>
    </source>
</evidence>
<organism evidence="2 3">
    <name type="scientific">candidate division WWE3 bacterium GW2011_GWF1_42_14</name>
    <dbReference type="NCBI Taxonomy" id="1619138"/>
    <lineage>
        <taxon>Bacteria</taxon>
        <taxon>Katanobacteria</taxon>
    </lineage>
</organism>
<feature type="region of interest" description="Disordered" evidence="1">
    <location>
        <begin position="78"/>
        <end position="117"/>
    </location>
</feature>
<protein>
    <submittedName>
        <fullName evidence="2">Uncharacterized protein</fullName>
    </submittedName>
</protein>
<feature type="compositionally biased region" description="Low complexity" evidence="1">
    <location>
        <begin position="92"/>
        <end position="101"/>
    </location>
</feature>
<reference evidence="2 3" key="1">
    <citation type="journal article" date="2015" name="Nature">
        <title>rRNA introns, odd ribosomes, and small enigmatic genomes across a large radiation of phyla.</title>
        <authorList>
            <person name="Brown C.T."/>
            <person name="Hug L.A."/>
            <person name="Thomas B.C."/>
            <person name="Sharon I."/>
            <person name="Castelle C.J."/>
            <person name="Singh A."/>
            <person name="Wilkins M.J."/>
            <person name="Williams K.H."/>
            <person name="Banfield J.F."/>
        </authorList>
    </citation>
    <scope>NUCLEOTIDE SEQUENCE [LARGE SCALE GENOMIC DNA]</scope>
</reference>
<dbReference type="EMBL" id="LCCU01000032">
    <property type="protein sequence ID" value="KKS35659.1"/>
    <property type="molecule type" value="Genomic_DNA"/>
</dbReference>
<evidence type="ECO:0000256" key="1">
    <source>
        <dbReference type="SAM" id="MobiDB-lite"/>
    </source>
</evidence>
<evidence type="ECO:0000313" key="2">
    <source>
        <dbReference type="EMBL" id="KKS35659.1"/>
    </source>
</evidence>
<accession>A0A0G0YGD3</accession>
<gene>
    <name evidence="2" type="ORF">UV00_C0032G0010</name>
</gene>
<comment type="caution">
    <text evidence="2">The sequence shown here is derived from an EMBL/GenBank/DDBJ whole genome shotgun (WGS) entry which is preliminary data.</text>
</comment>
<dbReference type="AlphaFoldDB" id="A0A0G0YGD3"/>
<feature type="region of interest" description="Disordered" evidence="1">
    <location>
        <begin position="13"/>
        <end position="42"/>
    </location>
</feature>
<sequence length="117" mass="13109">MLRRILTRLWRGGLSAKHSENSTPTSEIGLEQTGKVEDKMNDTRSVKSIVDMIFVSVWSKQHHPQEHVSDSTIRLNRAEAERPVTHVANPYSSKGGTSESTGGRGLTKNLKKKLRSR</sequence>
<name>A0A0G0YGD3_UNCKA</name>
<proteinExistence type="predicted"/>